<evidence type="ECO:0000313" key="2">
    <source>
        <dbReference type="EMBL" id="GAA1607022.1"/>
    </source>
</evidence>
<keyword evidence="3" id="KW-1185">Reference proteome</keyword>
<dbReference type="SUPFAM" id="SSF48317">
    <property type="entry name" value="Acid phosphatase/Vanadium-dependent haloperoxidase"/>
    <property type="match status" value="1"/>
</dbReference>
<proteinExistence type="predicted"/>
<organism evidence="2 3">
    <name type="scientific">Kribbella sancticallisti</name>
    <dbReference type="NCBI Taxonomy" id="460087"/>
    <lineage>
        <taxon>Bacteria</taxon>
        <taxon>Bacillati</taxon>
        <taxon>Actinomycetota</taxon>
        <taxon>Actinomycetes</taxon>
        <taxon>Propionibacteriales</taxon>
        <taxon>Kribbellaceae</taxon>
        <taxon>Kribbella</taxon>
    </lineage>
</organism>
<dbReference type="Pfam" id="PF01569">
    <property type="entry name" value="PAP2"/>
    <property type="match status" value="1"/>
</dbReference>
<protein>
    <submittedName>
        <fullName evidence="2">Vanadium-dependent haloperoxidase</fullName>
    </submittedName>
</protein>
<evidence type="ECO:0000313" key="3">
    <source>
        <dbReference type="Proteomes" id="UP001500393"/>
    </source>
</evidence>
<dbReference type="InterPro" id="IPR036938">
    <property type="entry name" value="PAP2/HPO_sf"/>
</dbReference>
<dbReference type="InterPro" id="IPR052559">
    <property type="entry name" value="V-haloperoxidase"/>
</dbReference>
<dbReference type="Gene3D" id="1.10.606.20">
    <property type="match status" value="1"/>
</dbReference>
<gene>
    <name evidence="2" type="ORF">GCM10009789_71680</name>
</gene>
<comment type="caution">
    <text evidence="2">The sequence shown here is derived from an EMBL/GenBank/DDBJ whole genome shotgun (WGS) entry which is preliminary data.</text>
</comment>
<dbReference type="PANTHER" id="PTHR34599:SF1">
    <property type="entry name" value="PHOSPHATIDIC ACID PHOSPHATASE TYPE 2_HALOPEROXIDASE DOMAIN-CONTAINING PROTEIN"/>
    <property type="match status" value="1"/>
</dbReference>
<dbReference type="EMBL" id="BAAAOS010000056">
    <property type="protein sequence ID" value="GAA1607022.1"/>
    <property type="molecule type" value="Genomic_DNA"/>
</dbReference>
<dbReference type="PANTHER" id="PTHR34599">
    <property type="entry name" value="PEROXIDASE-RELATED"/>
    <property type="match status" value="1"/>
</dbReference>
<dbReference type="InterPro" id="IPR000326">
    <property type="entry name" value="PAP2/HPO"/>
</dbReference>
<evidence type="ECO:0000259" key="1">
    <source>
        <dbReference type="Pfam" id="PF01569"/>
    </source>
</evidence>
<feature type="domain" description="Phosphatidic acid phosphatase type 2/haloperoxidase" evidence="1">
    <location>
        <begin position="257"/>
        <end position="347"/>
    </location>
</feature>
<name>A0ABP4QCE4_9ACTN</name>
<dbReference type="Proteomes" id="UP001500393">
    <property type="component" value="Unassembled WGS sequence"/>
</dbReference>
<dbReference type="CDD" id="cd03398">
    <property type="entry name" value="PAP2_haloperoxidase"/>
    <property type="match status" value="1"/>
</dbReference>
<reference evidence="3" key="1">
    <citation type="journal article" date="2019" name="Int. J. Syst. Evol. Microbiol.">
        <title>The Global Catalogue of Microorganisms (GCM) 10K type strain sequencing project: providing services to taxonomists for standard genome sequencing and annotation.</title>
        <authorList>
            <consortium name="The Broad Institute Genomics Platform"/>
            <consortium name="The Broad Institute Genome Sequencing Center for Infectious Disease"/>
            <person name="Wu L."/>
            <person name="Ma J."/>
        </authorList>
    </citation>
    <scope>NUCLEOTIDE SEQUENCE [LARGE SCALE GENOMIC DNA]</scope>
    <source>
        <strain evidence="3">JCM 14969</strain>
    </source>
</reference>
<sequence>MSAGSAVATKPEPVSAAPVLDWSRWAAQAIVVGRPPASSEVLIGIVHVAIADTVAGLGHGRPFLVDVRDDRLASARAAVATAAYDVLRARVPGQQTFLDATYGEYLAAVRDGDAKTRGVRLGQKVAAAVLAWRANDGMANQVPYVQPPAGPGVWEPTAVTPPVDIVLTQVKPLVLRSSTQFRPAGPDPLTSRRYARDVAEVAAVGRVDSAVRTEKQTETVRFWTDNAAQWTRALTALAETRQLSIGAAARMLLRVHVSAADSLITCWAAKFHFTSWRPVHAIQRGDTDGNPRTGTDPTWSPLLAANHPEYPSGHSCFTNAVTTALQSYFHTDRVRLVISSTVTGTTRSYDRLSDVGADVREARILSGLHFRHAMLDGEVLGRGVSHWVADHLRAAR</sequence>
<accession>A0ABP4QCE4</accession>